<feature type="region of interest" description="Disordered" evidence="1">
    <location>
        <begin position="30"/>
        <end position="60"/>
    </location>
</feature>
<dbReference type="AlphaFoldDB" id="A0A3N4IZ77"/>
<keyword evidence="3" id="KW-1185">Reference proteome</keyword>
<gene>
    <name evidence="2" type="ORF">L873DRAFT_1821373</name>
</gene>
<organism evidence="2 3">
    <name type="scientific">Choiromyces venosus 120613-1</name>
    <dbReference type="NCBI Taxonomy" id="1336337"/>
    <lineage>
        <taxon>Eukaryota</taxon>
        <taxon>Fungi</taxon>
        <taxon>Dikarya</taxon>
        <taxon>Ascomycota</taxon>
        <taxon>Pezizomycotina</taxon>
        <taxon>Pezizomycetes</taxon>
        <taxon>Pezizales</taxon>
        <taxon>Tuberaceae</taxon>
        <taxon>Choiromyces</taxon>
    </lineage>
</organism>
<evidence type="ECO:0000313" key="2">
    <source>
        <dbReference type="EMBL" id="RPA90307.1"/>
    </source>
</evidence>
<reference evidence="2 3" key="1">
    <citation type="journal article" date="2018" name="Nat. Ecol. Evol.">
        <title>Pezizomycetes genomes reveal the molecular basis of ectomycorrhizal truffle lifestyle.</title>
        <authorList>
            <person name="Murat C."/>
            <person name="Payen T."/>
            <person name="Noel B."/>
            <person name="Kuo A."/>
            <person name="Morin E."/>
            <person name="Chen J."/>
            <person name="Kohler A."/>
            <person name="Krizsan K."/>
            <person name="Balestrini R."/>
            <person name="Da Silva C."/>
            <person name="Montanini B."/>
            <person name="Hainaut M."/>
            <person name="Levati E."/>
            <person name="Barry K.W."/>
            <person name="Belfiori B."/>
            <person name="Cichocki N."/>
            <person name="Clum A."/>
            <person name="Dockter R.B."/>
            <person name="Fauchery L."/>
            <person name="Guy J."/>
            <person name="Iotti M."/>
            <person name="Le Tacon F."/>
            <person name="Lindquist E.A."/>
            <person name="Lipzen A."/>
            <person name="Malagnac F."/>
            <person name="Mello A."/>
            <person name="Molinier V."/>
            <person name="Miyauchi S."/>
            <person name="Poulain J."/>
            <person name="Riccioni C."/>
            <person name="Rubini A."/>
            <person name="Sitrit Y."/>
            <person name="Splivallo R."/>
            <person name="Traeger S."/>
            <person name="Wang M."/>
            <person name="Zifcakova L."/>
            <person name="Wipf D."/>
            <person name="Zambonelli A."/>
            <person name="Paolocci F."/>
            <person name="Nowrousian M."/>
            <person name="Ottonello S."/>
            <person name="Baldrian P."/>
            <person name="Spatafora J.W."/>
            <person name="Henrissat B."/>
            <person name="Nagy L.G."/>
            <person name="Aury J.M."/>
            <person name="Wincker P."/>
            <person name="Grigoriev I.V."/>
            <person name="Bonfante P."/>
            <person name="Martin F.M."/>
        </authorList>
    </citation>
    <scope>NUCLEOTIDE SEQUENCE [LARGE SCALE GENOMIC DNA]</scope>
    <source>
        <strain evidence="2 3">120613-1</strain>
    </source>
</reference>
<evidence type="ECO:0000256" key="1">
    <source>
        <dbReference type="SAM" id="MobiDB-lite"/>
    </source>
</evidence>
<proteinExistence type="predicted"/>
<dbReference type="EMBL" id="ML120531">
    <property type="protein sequence ID" value="RPA90307.1"/>
    <property type="molecule type" value="Genomic_DNA"/>
</dbReference>
<protein>
    <submittedName>
        <fullName evidence="2">Uncharacterized protein</fullName>
    </submittedName>
</protein>
<feature type="compositionally biased region" description="Basic and acidic residues" evidence="1">
    <location>
        <begin position="50"/>
        <end position="60"/>
    </location>
</feature>
<name>A0A3N4IZ77_9PEZI</name>
<dbReference type="Proteomes" id="UP000276215">
    <property type="component" value="Unassembled WGS sequence"/>
</dbReference>
<sequence length="60" mass="6886">MAALPLLMVTHKMVPKITLPLYLNNSKYTSNLSSGGEEMNKGIGKKKKRRQEDKRKVYHL</sequence>
<accession>A0A3N4IZ77</accession>
<evidence type="ECO:0000313" key="3">
    <source>
        <dbReference type="Proteomes" id="UP000276215"/>
    </source>
</evidence>